<evidence type="ECO:0000256" key="1">
    <source>
        <dbReference type="SAM" id="MobiDB-lite"/>
    </source>
</evidence>
<dbReference type="InterPro" id="IPR020139">
    <property type="entry name" value="DUF2642"/>
</dbReference>
<accession>A0A1I5WTW8</accession>
<evidence type="ECO:0000313" key="3">
    <source>
        <dbReference type="Proteomes" id="UP000198734"/>
    </source>
</evidence>
<dbReference type="Proteomes" id="UP000198734">
    <property type="component" value="Unassembled WGS sequence"/>
</dbReference>
<sequence>MQKRNFENVLYANEKKSIGLYLANNQFVEGILLDIQENHIVLEVNENTFYIAIHQIQAISKNTTDLSLAKKFSPYLVRNDMTDVLIALRYQWVTVNKYGIPTLYGILSSIFEDHIILINRKELFFIPIPHITDISSNISESDLYFSNKKEQLAIQKLYRFTISKGSIEVRNENLSVEQDRTKLMANKIVTNVTAPLPEPEVRKNPTPGELTEKVSTLVSKQEVEAVTIGITDILVDPIKITGLEDNDTSANAELELKGSSGDLAIAEAIILEFEEEVSSIDEVEIEVTDLIAEDKLLDKAIPPQSEEKLEIYLDEIKDQIEEEQVSFESNEELNIPEKRSKEKGKDVLLTAWSSMNSDQSTITLPKNNDLKNKMTPPIENKLVTTSKPELNEQTDYSKQLGGNSDGQDKLDILDNPPRTLEKKKPQLNVNVMSKKEVNEMLEQQYFALMNYAAVQISNAVNFKQTDNKLYFHPRVEGSPEKVRQYEMIYGYPIYDSRHDTAAIEKQYISLMRHATTMYRKLRR</sequence>
<organism evidence="2 3">
    <name type="scientific">Psychrobacillus psychrotolerans</name>
    <dbReference type="NCBI Taxonomy" id="126156"/>
    <lineage>
        <taxon>Bacteria</taxon>
        <taxon>Bacillati</taxon>
        <taxon>Bacillota</taxon>
        <taxon>Bacilli</taxon>
        <taxon>Bacillales</taxon>
        <taxon>Bacillaceae</taxon>
        <taxon>Psychrobacillus</taxon>
    </lineage>
</organism>
<name>A0A1I5WTW8_9BACI</name>
<dbReference type="EMBL" id="FOXU01000001">
    <property type="protein sequence ID" value="SFQ23169.1"/>
    <property type="molecule type" value="Genomic_DNA"/>
</dbReference>
<feature type="compositionally biased region" description="Polar residues" evidence="1">
    <location>
        <begin position="383"/>
        <end position="402"/>
    </location>
</feature>
<dbReference type="AlphaFoldDB" id="A0A1I5WTW8"/>
<proteinExistence type="predicted"/>
<reference evidence="3" key="1">
    <citation type="submission" date="2016-10" db="EMBL/GenBank/DDBJ databases">
        <authorList>
            <person name="Varghese N."/>
            <person name="Submissions S."/>
        </authorList>
    </citation>
    <scope>NUCLEOTIDE SEQUENCE [LARGE SCALE GENOMIC DNA]</scope>
    <source>
        <strain evidence="3">DSM 11706</strain>
    </source>
</reference>
<gene>
    <name evidence="2" type="ORF">SAMN05421670_1443</name>
</gene>
<evidence type="ECO:0000313" key="2">
    <source>
        <dbReference type="EMBL" id="SFQ23169.1"/>
    </source>
</evidence>
<dbReference type="Pfam" id="PF10842">
    <property type="entry name" value="DUF2642"/>
    <property type="match status" value="1"/>
</dbReference>
<protein>
    <submittedName>
        <fullName evidence="2">Uncharacterized protein</fullName>
    </submittedName>
</protein>
<keyword evidence="3" id="KW-1185">Reference proteome</keyword>
<dbReference type="RefSeq" id="WP_175496190.1">
    <property type="nucleotide sequence ID" value="NZ_FOXU01000001.1"/>
</dbReference>
<feature type="region of interest" description="Disordered" evidence="1">
    <location>
        <begin position="383"/>
        <end position="422"/>
    </location>
</feature>
<dbReference type="STRING" id="126156.SAMN05421670_1443"/>